<proteinExistence type="inferred from homology"/>
<feature type="signal peptide" evidence="3">
    <location>
        <begin position="1"/>
        <end position="23"/>
    </location>
</feature>
<dbReference type="Pfam" id="PF12974">
    <property type="entry name" value="Phosphonate-bd"/>
    <property type="match status" value="1"/>
</dbReference>
<dbReference type="NCBIfam" id="TIGR01098">
    <property type="entry name" value="3A0109s03R"/>
    <property type="match status" value="1"/>
</dbReference>
<evidence type="ECO:0000313" key="5">
    <source>
        <dbReference type="Proteomes" id="UP001180081"/>
    </source>
</evidence>
<dbReference type="EMBL" id="JAUFPU010000008">
    <property type="protein sequence ID" value="MDN3577149.1"/>
    <property type="molecule type" value="Genomic_DNA"/>
</dbReference>
<dbReference type="PANTHER" id="PTHR35841">
    <property type="entry name" value="PHOSPHONATES-BINDING PERIPLASMIC PROTEIN"/>
    <property type="match status" value="1"/>
</dbReference>
<sequence>MSRSALFSCLLACTVAIGLPAHASDPKAITVGLIAPTNEAETLKKWQPVLDDMAAELKVPVVGMPAKDYGALIKGMADGKVQVAWFGQKSALQAITDAHGEVFAHHVKADGSKGYSSLLLAAKSSPIRSVDEVIASPGKYSLAMGKPSSTSGFLIPIYNVITKNKLEMKTHFSRLQTGSHEDNFLAVANGKVDIATNNTDDFDNFRSKHPSEYAKVKVIWTSEPIGLDPMVMDKRLNAPLKQRIAGFFRAYGKTAQQKARLLQANELVGFARANNKLLSRIADLEAFNEQYTLMNDESLTSEQKDAKFKVLFQKHKDTSRLLGGN</sequence>
<reference evidence="4" key="1">
    <citation type="journal article" date="2014" name="Int. J. Syst. Evol. Microbiol.">
        <title>Complete genome of a new Firmicutes species belonging to the dominant human colonic microbiota ('Ruminococcus bicirculans') reveals two chromosomes and a selective capacity to utilize plant glucans.</title>
        <authorList>
            <consortium name="NISC Comparative Sequencing Program"/>
            <person name="Wegmann U."/>
            <person name="Louis P."/>
            <person name="Goesmann A."/>
            <person name="Henrissat B."/>
            <person name="Duncan S.H."/>
            <person name="Flint H.J."/>
        </authorList>
    </citation>
    <scope>NUCLEOTIDE SEQUENCE</scope>
    <source>
        <strain evidence="4">CECT 7703</strain>
    </source>
</reference>
<evidence type="ECO:0000256" key="2">
    <source>
        <dbReference type="ARBA" id="ARBA00022729"/>
    </source>
</evidence>
<organism evidence="4 5">
    <name type="scientific">Chitinimonas viridis</name>
    <dbReference type="NCBI Taxonomy" id="664880"/>
    <lineage>
        <taxon>Bacteria</taxon>
        <taxon>Pseudomonadati</taxon>
        <taxon>Pseudomonadota</taxon>
        <taxon>Betaproteobacteria</taxon>
        <taxon>Neisseriales</taxon>
        <taxon>Chitinibacteraceae</taxon>
        <taxon>Chitinimonas</taxon>
    </lineage>
</organism>
<comment type="similarity">
    <text evidence="1">Belongs to the phosphate/phosphite/phosphonate binding protein family.</text>
</comment>
<dbReference type="RefSeq" id="WP_290332621.1">
    <property type="nucleotide sequence ID" value="NZ_JAUFPU010000008.1"/>
</dbReference>
<comment type="caution">
    <text evidence="4">The sequence shown here is derived from an EMBL/GenBank/DDBJ whole genome shotgun (WGS) entry which is preliminary data.</text>
</comment>
<dbReference type="SUPFAM" id="SSF53850">
    <property type="entry name" value="Periplasmic binding protein-like II"/>
    <property type="match status" value="1"/>
</dbReference>
<feature type="chain" id="PRO_5047374112" evidence="3">
    <location>
        <begin position="24"/>
        <end position="325"/>
    </location>
</feature>
<dbReference type="Gene3D" id="3.40.190.10">
    <property type="entry name" value="Periplasmic binding protein-like II"/>
    <property type="match status" value="2"/>
</dbReference>
<evidence type="ECO:0000313" key="4">
    <source>
        <dbReference type="EMBL" id="MDN3577149.1"/>
    </source>
</evidence>
<keyword evidence="2 3" id="KW-0732">Signal</keyword>
<evidence type="ECO:0000256" key="1">
    <source>
        <dbReference type="ARBA" id="ARBA00007162"/>
    </source>
</evidence>
<reference evidence="4" key="2">
    <citation type="submission" date="2023-06" db="EMBL/GenBank/DDBJ databases">
        <authorList>
            <person name="Lucena T."/>
            <person name="Sun Q."/>
        </authorList>
    </citation>
    <scope>NUCLEOTIDE SEQUENCE</scope>
    <source>
        <strain evidence="4">CECT 7703</strain>
    </source>
</reference>
<evidence type="ECO:0000256" key="3">
    <source>
        <dbReference type="SAM" id="SignalP"/>
    </source>
</evidence>
<name>A0ABT8B4I9_9NEIS</name>
<keyword evidence="5" id="KW-1185">Reference proteome</keyword>
<dbReference type="Proteomes" id="UP001180081">
    <property type="component" value="Unassembled WGS sequence"/>
</dbReference>
<accession>A0ABT8B4I9</accession>
<dbReference type="InterPro" id="IPR005770">
    <property type="entry name" value="PhnD"/>
</dbReference>
<gene>
    <name evidence="4" type="primary">phnD</name>
    <name evidence="4" type="ORF">QWZ03_10260</name>
</gene>
<protein>
    <submittedName>
        <fullName evidence="4">Phosphate/phosphite/phosphonate ABC transporter substrate-binding protein</fullName>
    </submittedName>
</protein>
<dbReference type="PANTHER" id="PTHR35841:SF1">
    <property type="entry name" value="PHOSPHONATES-BINDING PERIPLASMIC PROTEIN"/>
    <property type="match status" value="1"/>
</dbReference>